<dbReference type="RefSeq" id="XP_075092574.1">
    <property type="nucleotide sequence ID" value="XM_075236473.1"/>
</dbReference>
<organism evidence="1 2">
    <name type="scientific">Nicotiana tabacum</name>
    <name type="common">Common tobacco</name>
    <dbReference type="NCBI Taxonomy" id="4097"/>
    <lineage>
        <taxon>Eukaryota</taxon>
        <taxon>Viridiplantae</taxon>
        <taxon>Streptophyta</taxon>
        <taxon>Embryophyta</taxon>
        <taxon>Tracheophyta</taxon>
        <taxon>Spermatophyta</taxon>
        <taxon>Magnoliopsida</taxon>
        <taxon>eudicotyledons</taxon>
        <taxon>Gunneridae</taxon>
        <taxon>Pentapetalae</taxon>
        <taxon>asterids</taxon>
        <taxon>lamiids</taxon>
        <taxon>Solanales</taxon>
        <taxon>Solanaceae</taxon>
        <taxon>Nicotianoideae</taxon>
        <taxon>Nicotianeae</taxon>
        <taxon>Nicotiana</taxon>
    </lineage>
</organism>
<keyword evidence="1" id="KW-1185">Reference proteome</keyword>
<accession>A0AC58T5X0</accession>
<reference evidence="2" key="2">
    <citation type="submission" date="2025-08" db="UniProtKB">
        <authorList>
            <consortium name="RefSeq"/>
        </authorList>
    </citation>
    <scope>IDENTIFICATION</scope>
    <source>
        <tissue evidence="2">Leaf</tissue>
    </source>
</reference>
<proteinExistence type="predicted"/>
<evidence type="ECO:0000313" key="2">
    <source>
        <dbReference type="RefSeq" id="XP_075092574.1"/>
    </source>
</evidence>
<reference evidence="1" key="1">
    <citation type="journal article" date="2014" name="Nat. Commun.">
        <title>The tobacco genome sequence and its comparison with those of tomato and potato.</title>
        <authorList>
            <person name="Sierro N."/>
            <person name="Battey J.N."/>
            <person name="Ouadi S."/>
            <person name="Bakaher N."/>
            <person name="Bovet L."/>
            <person name="Willig A."/>
            <person name="Goepfert S."/>
            <person name="Peitsch M.C."/>
            <person name="Ivanov N.V."/>
        </authorList>
    </citation>
    <scope>NUCLEOTIDE SEQUENCE [LARGE SCALE GENOMIC DNA]</scope>
</reference>
<name>A0AC58T5X0_TOBAC</name>
<evidence type="ECO:0000313" key="1">
    <source>
        <dbReference type="Proteomes" id="UP000790787"/>
    </source>
</evidence>
<sequence length="489" mass="56544">MKLITWNIRGLNKAARQKEVKWFLTSNKVYIIAILEHKIKKLNADQVTRRIAPGWKYMDNYEQSSKGRIWILWDPSEIECKEMCKTDQLIHTSVYAKMLDTQFNFTVVYGLHKIEHKKCLWSELVRIHLVHQGAWLVMGDYNAIREGEDRPVGNPVQEAENEVWVMDPHCSDHSPLSIGLDINEEKNAKPFKFLNHLAEHDNFLKIVDEAWRQSYGVKVKEYRQKLIEVQEHVSDLGQNRQLIEDEKAAKLQLEKWSRIEESIMKQKSRIKWLQLGDANTAYFFATNELPAVNPVVMKDGPKVNGLQQMQLVAEVTKDEIYQALKGISDAKAPCCDGFNVVFFKKAWLVIGEEVTNAVFEFFAESKMCKPINVTTVTLIPKVKSPARISKYKPISCCTILYKIISKVLTNRLKGVMDDLVDKSQAAFVPGRLINDNIILSHELVKGYNRKGVSPRCMMNIDMKKAYDFVEWSYLEQVLAYLQLPEKFIQ</sequence>
<protein>
    <submittedName>
        <fullName evidence="2">Uncharacterized protein LOC142172785</fullName>
    </submittedName>
</protein>
<dbReference type="Proteomes" id="UP000790787">
    <property type="component" value="Chromosome 18"/>
</dbReference>
<gene>
    <name evidence="2" type="primary">LOC142172785</name>
</gene>